<comment type="caution">
    <text evidence="1">The sequence shown here is derived from an EMBL/GenBank/DDBJ whole genome shotgun (WGS) entry which is preliminary data.</text>
</comment>
<evidence type="ECO:0000313" key="1">
    <source>
        <dbReference type="EMBL" id="MEK7951595.1"/>
    </source>
</evidence>
<organism evidence="1 2">
    <name type="scientific">Luteolibacter soli</name>
    <dbReference type="NCBI Taxonomy" id="3135280"/>
    <lineage>
        <taxon>Bacteria</taxon>
        <taxon>Pseudomonadati</taxon>
        <taxon>Verrucomicrobiota</taxon>
        <taxon>Verrucomicrobiia</taxon>
        <taxon>Verrucomicrobiales</taxon>
        <taxon>Verrucomicrobiaceae</taxon>
        <taxon>Luteolibacter</taxon>
    </lineage>
</organism>
<name>A0ABU9AV15_9BACT</name>
<accession>A0ABU9AV15</accession>
<sequence length="156" mass="16500">MMKYLLIMMGVIGLAACSGKKGGGGTGAGGAGAEVEHEIGVFKVAGGAKTSFVHKFSRPMIIGLEGDVPWEEQKRLDAIAAAKDVEVRQRLALYLERPSDAFGIGGHHGSSMQIDPEPSGESTFELRNNSNVEVRIRVYWKEDASVQAAEGGGAKP</sequence>
<protein>
    <recommendedName>
        <fullName evidence="3">Lipoprotein</fullName>
    </recommendedName>
</protein>
<proteinExistence type="predicted"/>
<evidence type="ECO:0000313" key="2">
    <source>
        <dbReference type="Proteomes" id="UP001371305"/>
    </source>
</evidence>
<evidence type="ECO:0008006" key="3">
    <source>
        <dbReference type="Google" id="ProtNLM"/>
    </source>
</evidence>
<dbReference type="PROSITE" id="PS51257">
    <property type="entry name" value="PROKAR_LIPOPROTEIN"/>
    <property type="match status" value="1"/>
</dbReference>
<dbReference type="EMBL" id="JBBUKT010000005">
    <property type="protein sequence ID" value="MEK7951595.1"/>
    <property type="molecule type" value="Genomic_DNA"/>
</dbReference>
<reference evidence="1 2" key="1">
    <citation type="submission" date="2024-04" db="EMBL/GenBank/DDBJ databases">
        <title>Luteolibacter sp. isolated from soil.</title>
        <authorList>
            <person name="An J."/>
        </authorList>
    </citation>
    <scope>NUCLEOTIDE SEQUENCE [LARGE SCALE GENOMIC DNA]</scope>
    <source>
        <strain evidence="1 2">Y139</strain>
    </source>
</reference>
<dbReference type="RefSeq" id="WP_341405223.1">
    <property type="nucleotide sequence ID" value="NZ_JBBUKT010000005.1"/>
</dbReference>
<keyword evidence="2" id="KW-1185">Reference proteome</keyword>
<dbReference type="Proteomes" id="UP001371305">
    <property type="component" value="Unassembled WGS sequence"/>
</dbReference>
<gene>
    <name evidence="1" type="ORF">WKV53_13850</name>
</gene>